<evidence type="ECO:0000256" key="3">
    <source>
        <dbReference type="SAM" id="SignalP"/>
    </source>
</evidence>
<dbReference type="AlphaFoldDB" id="A0AAD1ZH46"/>
<keyword evidence="2 3" id="KW-0732">Signal</keyword>
<feature type="chain" id="PRO_5042010210" description="Wall-associated receptor kinase galacturonan-binding domain-containing protein" evidence="3">
    <location>
        <begin position="30"/>
        <end position="130"/>
    </location>
</feature>
<dbReference type="InterPro" id="IPR025287">
    <property type="entry name" value="WAK_GUB"/>
</dbReference>
<dbReference type="GO" id="GO:0030247">
    <property type="term" value="F:polysaccharide binding"/>
    <property type="evidence" value="ECO:0007669"/>
    <property type="project" value="InterPro"/>
</dbReference>
<name>A0AAD1ZH46_9LAMI</name>
<feature type="signal peptide" evidence="3">
    <location>
        <begin position="1"/>
        <end position="29"/>
    </location>
</feature>
<organism evidence="5 6">
    <name type="scientific">Fraxinus pennsylvanica</name>
    <dbReference type="NCBI Taxonomy" id="56036"/>
    <lineage>
        <taxon>Eukaryota</taxon>
        <taxon>Viridiplantae</taxon>
        <taxon>Streptophyta</taxon>
        <taxon>Embryophyta</taxon>
        <taxon>Tracheophyta</taxon>
        <taxon>Spermatophyta</taxon>
        <taxon>Magnoliopsida</taxon>
        <taxon>eudicotyledons</taxon>
        <taxon>Gunneridae</taxon>
        <taxon>Pentapetalae</taxon>
        <taxon>asterids</taxon>
        <taxon>lamiids</taxon>
        <taxon>Lamiales</taxon>
        <taxon>Oleaceae</taxon>
        <taxon>Oleeae</taxon>
        <taxon>Fraxinus</taxon>
    </lineage>
</organism>
<evidence type="ECO:0000259" key="4">
    <source>
        <dbReference type="Pfam" id="PF13947"/>
    </source>
</evidence>
<evidence type="ECO:0000313" key="6">
    <source>
        <dbReference type="Proteomes" id="UP000834106"/>
    </source>
</evidence>
<dbReference type="EMBL" id="OU503044">
    <property type="protein sequence ID" value="CAI9767175.1"/>
    <property type="molecule type" value="Genomic_DNA"/>
</dbReference>
<accession>A0AAD1ZH46</accession>
<evidence type="ECO:0000256" key="2">
    <source>
        <dbReference type="ARBA" id="ARBA00022729"/>
    </source>
</evidence>
<reference evidence="5" key="1">
    <citation type="submission" date="2023-05" db="EMBL/GenBank/DDBJ databases">
        <authorList>
            <person name="Huff M."/>
        </authorList>
    </citation>
    <scope>NUCLEOTIDE SEQUENCE</scope>
</reference>
<evidence type="ECO:0000313" key="5">
    <source>
        <dbReference type="EMBL" id="CAI9767175.1"/>
    </source>
</evidence>
<dbReference type="PANTHER" id="PTHR33491">
    <property type="entry name" value="OSJNBA0016N04.9 PROTEIN"/>
    <property type="match status" value="1"/>
</dbReference>
<gene>
    <name evidence="5" type="ORF">FPE_LOCUS14605</name>
</gene>
<feature type="domain" description="Wall-associated receptor kinase galacturonan-binding" evidence="4">
    <location>
        <begin position="39"/>
        <end position="93"/>
    </location>
</feature>
<comment type="subcellular location">
    <subcellularLocation>
        <location evidence="1">Membrane</location>
        <topology evidence="1">Single-pass membrane protein</topology>
    </subcellularLocation>
</comment>
<dbReference type="Proteomes" id="UP000834106">
    <property type="component" value="Chromosome 9"/>
</dbReference>
<keyword evidence="6" id="KW-1185">Reference proteome</keyword>
<protein>
    <recommendedName>
        <fullName evidence="4">Wall-associated receptor kinase galacturonan-binding domain-containing protein</fullName>
    </recommendedName>
</protein>
<proteinExistence type="predicted"/>
<dbReference type="Pfam" id="PF13947">
    <property type="entry name" value="GUB_WAK_bind"/>
    <property type="match status" value="1"/>
</dbReference>
<evidence type="ECO:0000256" key="1">
    <source>
        <dbReference type="ARBA" id="ARBA00004167"/>
    </source>
</evidence>
<sequence length="130" mass="14372">MHIAMKNMAIRYALLHMFFLFSLAVATSSNSTITTKPDCQSSCGNVEIPYPFGIGTNCSMNQYFNINCNTSFNPPKPYLSFVNVNFEEVLNIETIAGPAGVSSQSDNRSRLGLRNRITTSIIKLLLVVQV</sequence>
<dbReference type="GO" id="GO:0016020">
    <property type="term" value="C:membrane"/>
    <property type="evidence" value="ECO:0007669"/>
    <property type="project" value="UniProtKB-SubCell"/>
</dbReference>